<sequence>MPESANATLLCLVPKVHNPDCVKLFRSISLCNTIYKIVTKLLVSRIRPFRNELISPLQTSFMPGRSGSDNVILVQEVIHHLKYKKSRSGHIGIKLDLEKACDCLKWDFIRKMLHNFNFPQLWIHLIMSCLSNSSMSIIHNDSTTKSFHPSRGIRQGETLSPFSLHSMPETRLSSGNSPPTNSREVGFLPLPRFPPYTTLYRLEMDLDHQNSPSETNSPFGLLRKVNLKTKDALCPMGVPIDNHCKICPQVAKSNVHMLRDCPHAWTVWQLLKVPNRLWQTFNQLYPTWLFANCGSQLQHDQGFPLAINGRLSL</sequence>
<evidence type="ECO:0000259" key="2">
    <source>
        <dbReference type="Pfam" id="PF00078"/>
    </source>
</evidence>
<comment type="caution">
    <text evidence="3">The sequence shown here is derived from an EMBL/GenBank/DDBJ whole genome shotgun (WGS) entry which is preliminary data.</text>
</comment>
<feature type="region of interest" description="Disordered" evidence="1">
    <location>
        <begin position="158"/>
        <end position="181"/>
    </location>
</feature>
<protein>
    <recommendedName>
        <fullName evidence="2">Reverse transcriptase domain-containing protein</fullName>
    </recommendedName>
</protein>
<organism evidence="3 4">
    <name type="scientific">Actinidia rufa</name>
    <dbReference type="NCBI Taxonomy" id="165716"/>
    <lineage>
        <taxon>Eukaryota</taxon>
        <taxon>Viridiplantae</taxon>
        <taxon>Streptophyta</taxon>
        <taxon>Embryophyta</taxon>
        <taxon>Tracheophyta</taxon>
        <taxon>Spermatophyta</taxon>
        <taxon>Magnoliopsida</taxon>
        <taxon>eudicotyledons</taxon>
        <taxon>Gunneridae</taxon>
        <taxon>Pentapetalae</taxon>
        <taxon>asterids</taxon>
        <taxon>Ericales</taxon>
        <taxon>Actinidiaceae</taxon>
        <taxon>Actinidia</taxon>
    </lineage>
</organism>
<reference evidence="3 4" key="1">
    <citation type="submission" date="2019-07" db="EMBL/GenBank/DDBJ databases">
        <title>De Novo Assembly of kiwifruit Actinidia rufa.</title>
        <authorList>
            <person name="Sugita-Konishi S."/>
            <person name="Sato K."/>
            <person name="Mori E."/>
            <person name="Abe Y."/>
            <person name="Kisaki G."/>
            <person name="Hamano K."/>
            <person name="Suezawa K."/>
            <person name="Otani M."/>
            <person name="Fukuda T."/>
            <person name="Manabe T."/>
            <person name="Gomi K."/>
            <person name="Tabuchi M."/>
            <person name="Akimitsu K."/>
            <person name="Kataoka I."/>
        </authorList>
    </citation>
    <scope>NUCLEOTIDE SEQUENCE [LARGE SCALE GENOMIC DNA]</scope>
    <source>
        <strain evidence="4">cv. Fuchu</strain>
    </source>
</reference>
<dbReference type="EMBL" id="BJWL01000015">
    <property type="protein sequence ID" value="GFZ01673.1"/>
    <property type="molecule type" value="Genomic_DNA"/>
</dbReference>
<feature type="compositionally biased region" description="Polar residues" evidence="1">
    <location>
        <begin position="171"/>
        <end position="181"/>
    </location>
</feature>
<accession>A0A7J0FSL4</accession>
<proteinExistence type="predicted"/>
<dbReference type="OrthoDB" id="1937198at2759"/>
<gene>
    <name evidence="3" type="ORF">Acr_15g0002820</name>
</gene>
<dbReference type="PANTHER" id="PTHR31635:SF196">
    <property type="entry name" value="REVERSE TRANSCRIPTASE DOMAIN-CONTAINING PROTEIN-RELATED"/>
    <property type="match status" value="1"/>
</dbReference>
<name>A0A7J0FSL4_9ERIC</name>
<evidence type="ECO:0000313" key="3">
    <source>
        <dbReference type="EMBL" id="GFZ01673.1"/>
    </source>
</evidence>
<feature type="domain" description="Reverse transcriptase" evidence="2">
    <location>
        <begin position="20"/>
        <end position="163"/>
    </location>
</feature>
<evidence type="ECO:0000256" key="1">
    <source>
        <dbReference type="SAM" id="MobiDB-lite"/>
    </source>
</evidence>
<evidence type="ECO:0000313" key="4">
    <source>
        <dbReference type="Proteomes" id="UP000585474"/>
    </source>
</evidence>
<dbReference type="Pfam" id="PF00078">
    <property type="entry name" value="RVT_1"/>
    <property type="match status" value="1"/>
</dbReference>
<dbReference type="PANTHER" id="PTHR31635">
    <property type="entry name" value="REVERSE TRANSCRIPTASE DOMAIN-CONTAINING PROTEIN-RELATED"/>
    <property type="match status" value="1"/>
</dbReference>
<keyword evidence="4" id="KW-1185">Reference proteome</keyword>
<dbReference type="InterPro" id="IPR000477">
    <property type="entry name" value="RT_dom"/>
</dbReference>
<dbReference type="Proteomes" id="UP000585474">
    <property type="component" value="Unassembled WGS sequence"/>
</dbReference>
<dbReference type="AlphaFoldDB" id="A0A7J0FSL4"/>